<dbReference type="KEGG" id="mees:MmiEs2_05970"/>
<dbReference type="NCBIfam" id="NF003035">
    <property type="entry name" value="PRK03922.1"/>
    <property type="match status" value="1"/>
</dbReference>
<keyword evidence="4" id="KW-1185">Reference proteome</keyword>
<comment type="similarity">
    <text evidence="1">Belongs to the UPF0212 family.</text>
</comment>
<dbReference type="HAMAP" id="MF_01223">
    <property type="entry name" value="UPF0212"/>
    <property type="match status" value="1"/>
</dbReference>
<dbReference type="AlphaFoldDB" id="A0AA96VLC6"/>
<evidence type="ECO:0000256" key="2">
    <source>
        <dbReference type="SAM" id="MobiDB-lite"/>
    </source>
</evidence>
<dbReference type="Proteomes" id="UP001302662">
    <property type="component" value="Chromosome"/>
</dbReference>
<dbReference type="InterPro" id="IPR007564">
    <property type="entry name" value="UPF0212"/>
</dbReference>
<sequence length="183" mass="20560">MPNYNVFLEGAWLVKDVATGEDAIGIAISEAGKRLNPKLEFVGVDVGTMNCAGCDEEMMSVYVVADTALVGLLFQMKVYEAESEEHASRIATSVIGKALRDVPLKVVETDEFVSDSRPPRPAGDRRERGERSDRGDRGERRDRGDRGERRDRDGDGRGDRRERGERFEKPHRDENNENDADFE</sequence>
<feature type="compositionally biased region" description="Basic and acidic residues" evidence="2">
    <location>
        <begin position="122"/>
        <end position="175"/>
    </location>
</feature>
<feature type="region of interest" description="Disordered" evidence="2">
    <location>
        <begin position="110"/>
        <end position="183"/>
    </location>
</feature>
<name>A0AA96VLC6_9EURY</name>
<dbReference type="PANTHER" id="PTHR42199:SF1">
    <property type="entry name" value="UPF0212 PROTEIN TK1194"/>
    <property type="match status" value="1"/>
</dbReference>
<reference evidence="3 4" key="1">
    <citation type="submission" date="2023-07" db="EMBL/GenBank/DDBJ databases">
        <title>Closed genome sequence of Methanimicrococcus sp. Es2.</title>
        <authorList>
            <person name="Protasov E."/>
            <person name="Platt K."/>
            <person name="Reeh H."/>
            <person name="Poehlein A."/>
            <person name="Daniel R."/>
            <person name="Brune A."/>
        </authorList>
    </citation>
    <scope>NUCLEOTIDE SEQUENCE [LARGE SCALE GENOMIC DNA]</scope>
    <source>
        <strain evidence="3 4">Es2</strain>
    </source>
</reference>
<protein>
    <recommendedName>
        <fullName evidence="1">UPF0212 protein MmiEs2_05970</fullName>
    </recommendedName>
</protein>
<accession>A0AA96VLC6</accession>
<evidence type="ECO:0000313" key="4">
    <source>
        <dbReference type="Proteomes" id="UP001302662"/>
    </source>
</evidence>
<proteinExistence type="inferred from homology"/>
<evidence type="ECO:0000256" key="1">
    <source>
        <dbReference type="HAMAP-Rule" id="MF_01223"/>
    </source>
</evidence>
<dbReference type="PANTHER" id="PTHR42199">
    <property type="entry name" value="UPF0212 PROTEIN MJ0068"/>
    <property type="match status" value="1"/>
</dbReference>
<dbReference type="Pfam" id="PF04475">
    <property type="entry name" value="DUF555"/>
    <property type="match status" value="1"/>
</dbReference>
<organism evidence="3 4">
    <name type="scientific">Methanimicrococcus stummii</name>
    <dbReference type="NCBI Taxonomy" id="3028294"/>
    <lineage>
        <taxon>Archaea</taxon>
        <taxon>Methanobacteriati</taxon>
        <taxon>Methanobacteriota</taxon>
        <taxon>Stenosarchaea group</taxon>
        <taxon>Methanomicrobia</taxon>
        <taxon>Methanosarcinales</taxon>
        <taxon>Methanosarcinaceae</taxon>
        <taxon>Methanimicrococcus</taxon>
    </lineage>
</organism>
<evidence type="ECO:0000313" key="3">
    <source>
        <dbReference type="EMBL" id="WNY28412.1"/>
    </source>
</evidence>
<gene>
    <name evidence="3" type="ORF">MmiEs2_05970</name>
</gene>
<dbReference type="EMBL" id="CP131062">
    <property type="protein sequence ID" value="WNY28412.1"/>
    <property type="molecule type" value="Genomic_DNA"/>
</dbReference>